<sequence>MEEPEACVSIPASMANNREIPFPCPSCASEHRLHSIGYFINRGARTTMRVASRASVALVIYHLNSHAAAARTLADQITSSMQVFFVNVAWQTRLIHHGIRSHEAEAFFDELPRSAPYHLAVIFLTEGDPQGGWWHTSMHGNQHDCRVSETQFLESCLRSLNRFATQALTARIFGVACGFNLKVKGSLGLIEIFCPQNSIPIPLIAGNCIATFVRVSSNTSRNFRQPILFWQPPRADPPSSLGKINGRPVELQVGIHPGPRRQIKDLDATFTEERWDPSTKSFRFNEAANVRIKLLPPHPEGKPWPLDLDQLWTRSGKQAVKDQNLAMIQ</sequence>
<dbReference type="OrthoDB" id="3268904at2759"/>
<evidence type="ECO:0000313" key="2">
    <source>
        <dbReference type="Proteomes" id="UP000383932"/>
    </source>
</evidence>
<gene>
    <name evidence="1" type="ORF">CTheo_7461</name>
</gene>
<dbReference type="Proteomes" id="UP000383932">
    <property type="component" value="Unassembled WGS sequence"/>
</dbReference>
<dbReference type="EMBL" id="SSOP01000318">
    <property type="protein sequence ID" value="KAB5589099.1"/>
    <property type="molecule type" value="Genomic_DNA"/>
</dbReference>
<comment type="caution">
    <text evidence="1">The sequence shown here is derived from an EMBL/GenBank/DDBJ whole genome shotgun (WGS) entry which is preliminary data.</text>
</comment>
<accession>A0A5N5QBT5</accession>
<dbReference type="AlphaFoldDB" id="A0A5N5QBT5"/>
<reference evidence="1 2" key="1">
    <citation type="journal article" date="2019" name="Fungal Biol. Biotechnol.">
        <title>Draft genome sequence of fastidious pathogen Ceratobasidium theobromae, which causes vascular-streak dieback in Theobroma cacao.</title>
        <authorList>
            <person name="Ali S.S."/>
            <person name="Asman A."/>
            <person name="Shao J."/>
            <person name="Firmansyah A.P."/>
            <person name="Susilo A.W."/>
            <person name="Rosmana A."/>
            <person name="McMahon P."/>
            <person name="Junaid M."/>
            <person name="Guest D."/>
            <person name="Kheng T.Y."/>
            <person name="Meinhardt L.W."/>
            <person name="Bailey B.A."/>
        </authorList>
    </citation>
    <scope>NUCLEOTIDE SEQUENCE [LARGE SCALE GENOMIC DNA]</scope>
    <source>
        <strain evidence="1 2">CT2</strain>
    </source>
</reference>
<protein>
    <submittedName>
        <fullName evidence="1">Uncharacterized protein</fullName>
    </submittedName>
</protein>
<evidence type="ECO:0000313" key="1">
    <source>
        <dbReference type="EMBL" id="KAB5589099.1"/>
    </source>
</evidence>
<keyword evidence="2" id="KW-1185">Reference proteome</keyword>
<name>A0A5N5QBT5_9AGAM</name>
<organism evidence="1 2">
    <name type="scientific">Ceratobasidium theobromae</name>
    <dbReference type="NCBI Taxonomy" id="1582974"/>
    <lineage>
        <taxon>Eukaryota</taxon>
        <taxon>Fungi</taxon>
        <taxon>Dikarya</taxon>
        <taxon>Basidiomycota</taxon>
        <taxon>Agaricomycotina</taxon>
        <taxon>Agaricomycetes</taxon>
        <taxon>Cantharellales</taxon>
        <taxon>Ceratobasidiaceae</taxon>
        <taxon>Ceratobasidium</taxon>
    </lineage>
</organism>
<proteinExistence type="predicted"/>